<dbReference type="InterPro" id="IPR039894">
    <property type="entry name" value="Pus10-like"/>
</dbReference>
<dbReference type="EC" id="5.4.99.25" evidence="5"/>
<dbReference type="SUPFAM" id="SSF55120">
    <property type="entry name" value="Pseudouridine synthase"/>
    <property type="match status" value="1"/>
</dbReference>
<proteinExistence type="inferred from homology"/>
<name>A0A7C3J3N9_9CREN</name>
<comment type="similarity">
    <text evidence="1 5">Belongs to the pseudouridine synthase Pus10 family.</text>
</comment>
<feature type="active site" description="Nucleophile" evidence="5">
    <location>
        <position position="262"/>
    </location>
</feature>
<feature type="domain" description="Pus10-like C-terminal" evidence="6">
    <location>
        <begin position="195"/>
        <end position="436"/>
    </location>
</feature>
<evidence type="ECO:0000256" key="1">
    <source>
        <dbReference type="ARBA" id="ARBA00009652"/>
    </source>
</evidence>
<feature type="domain" description="Pus10 THUMP" evidence="7">
    <location>
        <begin position="104"/>
        <end position="180"/>
    </location>
</feature>
<evidence type="ECO:0000259" key="7">
    <source>
        <dbReference type="Pfam" id="PF22023"/>
    </source>
</evidence>
<evidence type="ECO:0000256" key="3">
    <source>
        <dbReference type="ARBA" id="ARBA00022884"/>
    </source>
</evidence>
<keyword evidence="2 5" id="KW-0819">tRNA processing</keyword>
<dbReference type="InterPro" id="IPR020103">
    <property type="entry name" value="PsdUridine_synth_cat_dom_sf"/>
</dbReference>
<dbReference type="GO" id="GO:0000049">
    <property type="term" value="F:tRNA binding"/>
    <property type="evidence" value="ECO:0007669"/>
    <property type="project" value="InterPro"/>
</dbReference>
<feature type="binding site" evidence="5">
    <location>
        <position position="402"/>
    </location>
    <ligand>
        <name>substrate</name>
    </ligand>
</feature>
<accession>A0A7C3J3N9</accession>
<comment type="catalytic activity">
    <reaction evidence="5">
        <text>uridine(55) in tRNA = pseudouridine(55) in tRNA</text>
        <dbReference type="Rhea" id="RHEA:42532"/>
        <dbReference type="Rhea" id="RHEA-COMP:10101"/>
        <dbReference type="Rhea" id="RHEA-COMP:10102"/>
        <dbReference type="ChEBI" id="CHEBI:65314"/>
        <dbReference type="ChEBI" id="CHEBI:65315"/>
        <dbReference type="EC" id="5.4.99.25"/>
    </reaction>
</comment>
<gene>
    <name evidence="5" type="primary">pus10</name>
    <name evidence="8" type="ORF">ENS19_01275</name>
</gene>
<feature type="binding site" evidence="5">
    <location>
        <position position="330"/>
    </location>
    <ligand>
        <name>substrate</name>
    </ligand>
</feature>
<dbReference type="InterPro" id="IPR055174">
    <property type="entry name" value="Pus10_THUMP_arc"/>
</dbReference>
<dbReference type="Gene3D" id="3.30.70.3190">
    <property type="match status" value="1"/>
</dbReference>
<evidence type="ECO:0000256" key="5">
    <source>
        <dbReference type="HAMAP-Rule" id="MF_01893"/>
    </source>
</evidence>
<dbReference type="PANTHER" id="PTHR21568:SF0">
    <property type="entry name" value="TRNA PSEUDOURIDINE SYNTHASE PUS10"/>
    <property type="match status" value="1"/>
</dbReference>
<dbReference type="Pfam" id="PF22023">
    <property type="entry name" value="Pus10_THUMP_arc"/>
    <property type="match status" value="1"/>
</dbReference>
<evidence type="ECO:0000256" key="4">
    <source>
        <dbReference type="ARBA" id="ARBA00023235"/>
    </source>
</evidence>
<dbReference type="Pfam" id="PF21238">
    <property type="entry name" value="Pus10_C"/>
    <property type="match status" value="1"/>
</dbReference>
<dbReference type="AlphaFoldDB" id="A0A7C3J3N9"/>
<evidence type="ECO:0000256" key="2">
    <source>
        <dbReference type="ARBA" id="ARBA00022694"/>
    </source>
</evidence>
<dbReference type="InterPro" id="IPR048741">
    <property type="entry name" value="Pus10-like_C"/>
</dbReference>
<keyword evidence="4 5" id="KW-0413">Isomerase</keyword>
<comment type="function">
    <text evidence="5">Responsible for synthesis of pseudouridine from uracil-54 and uracil-55 in the psi GC loop of transfer RNAs.</text>
</comment>
<dbReference type="HAMAP" id="MF_01893">
    <property type="entry name" value="Pus10_arch"/>
    <property type="match status" value="1"/>
</dbReference>
<dbReference type="InterPro" id="IPR005912">
    <property type="entry name" value="Pus10"/>
</dbReference>
<dbReference type="GO" id="GO:0031119">
    <property type="term" value="P:tRNA pseudouridine synthesis"/>
    <property type="evidence" value="ECO:0007669"/>
    <property type="project" value="UniProtKB-UniRule"/>
</dbReference>
<dbReference type="GO" id="GO:0160148">
    <property type="term" value="F:tRNA pseudouridine(55) synthase activity"/>
    <property type="evidence" value="ECO:0007669"/>
    <property type="project" value="UniProtKB-EC"/>
</dbReference>
<keyword evidence="3 5" id="KW-0694">RNA-binding</keyword>
<organism evidence="8">
    <name type="scientific">Candidatus Methanomethylicus mesodigestus</name>
    <dbReference type="NCBI Taxonomy" id="1867258"/>
    <lineage>
        <taxon>Archaea</taxon>
        <taxon>Thermoproteota</taxon>
        <taxon>Methanosuratincolia</taxon>
        <taxon>Candidatus Methanomethylicales</taxon>
        <taxon>Candidatus Methanomethylicaceae</taxon>
        <taxon>Candidatus Methanomethylicus</taxon>
    </lineage>
</organism>
<dbReference type="NCBIfam" id="TIGR01213">
    <property type="entry name" value="pseudo_Pus10arc"/>
    <property type="match status" value="1"/>
</dbReference>
<protein>
    <recommendedName>
        <fullName evidence="5">tRNA pseudouridine synthase Pus10</fullName>
        <ecNumber evidence="5">5.4.99.25</ecNumber>
    </recommendedName>
    <alternativeName>
        <fullName evidence="5">tRNA pseudouridine 54/55 synthase</fullName>
        <shortName evidence="5">Psi54/55 synthase</shortName>
    </alternativeName>
</protein>
<comment type="caution">
    <text evidence="8">The sequence shown here is derived from an EMBL/GenBank/DDBJ whole genome shotgun (WGS) entry which is preliminary data.</text>
</comment>
<comment type="catalytic activity">
    <reaction evidence="5">
        <text>uridine(54) in tRNA = pseudouridine(54) in tRNA</text>
        <dbReference type="Rhea" id="RHEA:57876"/>
        <dbReference type="Rhea" id="RHEA-COMP:10193"/>
        <dbReference type="Rhea" id="RHEA-COMP:14141"/>
        <dbReference type="ChEBI" id="CHEBI:65314"/>
        <dbReference type="ChEBI" id="CHEBI:65315"/>
    </reaction>
</comment>
<reference evidence="8" key="1">
    <citation type="journal article" date="2020" name="mSystems">
        <title>Genome- and Community-Level Interaction Insights into Carbon Utilization and Element Cycling Functions of Hydrothermarchaeota in Hydrothermal Sediment.</title>
        <authorList>
            <person name="Zhou Z."/>
            <person name="Liu Y."/>
            <person name="Xu W."/>
            <person name="Pan J."/>
            <person name="Luo Z.H."/>
            <person name="Li M."/>
        </authorList>
    </citation>
    <scope>NUCLEOTIDE SEQUENCE [LARGE SCALE GENOMIC DNA]</scope>
    <source>
        <strain evidence="8">SpSt-468</strain>
    </source>
</reference>
<evidence type="ECO:0000259" key="6">
    <source>
        <dbReference type="Pfam" id="PF21238"/>
    </source>
</evidence>
<dbReference type="PANTHER" id="PTHR21568">
    <property type="entry name" value="TRNA PSEUDOURIDINE SYNTHASE PUS10"/>
    <property type="match status" value="1"/>
</dbReference>
<dbReference type="EMBL" id="DSTX01000001">
    <property type="protein sequence ID" value="HFK19893.1"/>
    <property type="molecule type" value="Genomic_DNA"/>
</dbReference>
<evidence type="ECO:0000313" key="8">
    <source>
        <dbReference type="EMBL" id="HFK19893.1"/>
    </source>
</evidence>
<sequence>MPEILSSARQMISKYALCDSCFGRQFGGLARGVTNRERGFALKLSLALEAHAAAKEGDPEGEAMLRALAENGDHASARNALGESAPPAKACRICGGVMSRLGDYARAVAGAVEGYEFSNFLIGVRVAGEVAEREDAIRSEFSAEHGESLRMEASREIGKAVASLVGKDVEFARPEIVITVEIPGPGLEVKPMPLYVGGRYRKLERGIPQAKWDCVHCRGKGCSVCDGTGKIYPTSVEEIVAIPIMEAAGGTDEKFHGAGREDVDAIMRGNGRPFVIEVKNPKRRALDLAGLERAINAAAGGRVEVVGLCFSDKKTVRRFKEGAKVAEKVYRALVELECDVDEGRLPALEKSFNGCIINQYTPNRVLHRRADKLRVKKVHELSAKWIDSRHIELVVRCQGGLYVKELISGDGGRTEPSIAKALGCGARCVELDVIAVNEGA</sequence>
<dbReference type="Gene3D" id="3.30.70.2510">
    <property type="match status" value="1"/>
</dbReference>
<dbReference type="FunFam" id="3.30.70.2510:FF:000001">
    <property type="entry name" value="tRNA pseudouridine synthase Pus10"/>
    <property type="match status" value="1"/>
</dbReference>